<sequence>GGYTPFRSNTYGYNYQPPINIGGQTPLPGMQQLYQLPTLNIPGQSGQTPLVQSGGLSQLVQGLSGMTPMNQGLSGMTPMNQGLSGMTPMNQGLSGMTPMNQGLSGMTPMNQGLSGMTPMNQGIQQSNTPITIQGSNTPLISGNTPYNVGMNLSGNTPYQSNTPYNTIQQGTPFNINQSTPFGSNTPIGIGNIQSTPYATNSTTPYRGIDIQPKTE</sequence>
<evidence type="ECO:0000256" key="1">
    <source>
        <dbReference type="SAM" id="MobiDB-lite"/>
    </source>
</evidence>
<dbReference type="AlphaFoldDB" id="A0A5J4S778"/>
<reference evidence="2 3" key="1">
    <citation type="submission" date="2019-03" db="EMBL/GenBank/DDBJ databases">
        <title>Single cell metagenomics reveals metabolic interactions within the superorganism composed of flagellate Streblomastix strix and complex community of Bacteroidetes bacteria on its surface.</title>
        <authorList>
            <person name="Treitli S.C."/>
            <person name="Kolisko M."/>
            <person name="Husnik F."/>
            <person name="Keeling P."/>
            <person name="Hampl V."/>
        </authorList>
    </citation>
    <scope>NUCLEOTIDE SEQUENCE [LARGE SCALE GENOMIC DNA]</scope>
    <source>
        <strain evidence="2">ST1C</strain>
    </source>
</reference>
<protein>
    <submittedName>
        <fullName evidence="2">Uncharacterized protein</fullName>
    </submittedName>
</protein>
<dbReference type="EMBL" id="SNRW01040750">
    <property type="protein sequence ID" value="KAA6341688.1"/>
    <property type="molecule type" value="Genomic_DNA"/>
</dbReference>
<feature type="non-terminal residue" evidence="2">
    <location>
        <position position="1"/>
    </location>
</feature>
<proteinExistence type="predicted"/>
<feature type="compositionally biased region" description="Polar residues" evidence="1">
    <location>
        <begin position="172"/>
        <end position="204"/>
    </location>
</feature>
<feature type="region of interest" description="Disordered" evidence="1">
    <location>
        <begin position="172"/>
        <end position="215"/>
    </location>
</feature>
<comment type="caution">
    <text evidence="2">The sequence shown here is derived from an EMBL/GenBank/DDBJ whole genome shotgun (WGS) entry which is preliminary data.</text>
</comment>
<accession>A0A5J4S778</accession>
<evidence type="ECO:0000313" key="2">
    <source>
        <dbReference type="EMBL" id="KAA6341688.1"/>
    </source>
</evidence>
<evidence type="ECO:0000313" key="3">
    <source>
        <dbReference type="Proteomes" id="UP000324800"/>
    </source>
</evidence>
<gene>
    <name evidence="2" type="ORF">EZS28_052440</name>
</gene>
<dbReference type="Proteomes" id="UP000324800">
    <property type="component" value="Unassembled WGS sequence"/>
</dbReference>
<name>A0A5J4S778_9EUKA</name>
<organism evidence="2 3">
    <name type="scientific">Streblomastix strix</name>
    <dbReference type="NCBI Taxonomy" id="222440"/>
    <lineage>
        <taxon>Eukaryota</taxon>
        <taxon>Metamonada</taxon>
        <taxon>Preaxostyla</taxon>
        <taxon>Oxymonadida</taxon>
        <taxon>Streblomastigidae</taxon>
        <taxon>Streblomastix</taxon>
    </lineage>
</organism>